<dbReference type="PANTHER" id="PTHR12563">
    <property type="entry name" value="GLYCEROL-3-PHOSPHATE ACYLTRANSFERASE"/>
    <property type="match status" value="1"/>
</dbReference>
<keyword evidence="5 6" id="KW-0012">Acyltransferase</keyword>
<dbReference type="SMART" id="SM00563">
    <property type="entry name" value="PlsC"/>
    <property type="match status" value="1"/>
</dbReference>
<sequence>MTFVRSKYEDILVPRRLELSNLFWASRTLHIKYPITIKPRPTPESHKNAVLASTKITQLINELCQKRNAKKEVIIKELRQILDEIGYKKNLKIIRWLGFALTKICMKVCSGIYVNYHGIDELKKKMGFCPVIYVPSHRSYADFILFSYVCFTYDLEIPAIAAAMDFHGMMGMGEMLRNTGAFYINRSANNDPVYWSVFKEYINQLVTKGDEPIEFFIEGTRSRSNKSLTPKYGLILMILKALFLGHVSDILFVPVSINYDRILEESLFGFELLGIPKPKESTSGFLKSLRIIKEKFGNMYVHFDTPISARDFFGSHLNHAGHRFGPDHSYELTNEEKALVPPLAFEIVRKQQTNNGKSRQRKEQLIMETETVKHVLLAWGAKIFDEDIQKALEEFQNQTTVGPLNASKLKAHALSEQTISYSVPFIMLQLYVNPILHYLIDAALILIILKSFGDMSKDALYKHFIVLRSMFSVEFVTSEQLYQENFEKAFIKLSEQRLITTGECGIIGNNLLEEVLINSIQPFILTYFVVIDLLLKSPSNLTEKALQSSVQKIFEDAILERKIFIHPYCMSLDTLSNCIYSFASKNLLQKKRQGQNIYQVNYEKLSKLKEDLEIYIPSFHVIKSFDMFLHLKSKI</sequence>
<gene>
    <name evidence="8" type="ORF">GWI33_019226</name>
</gene>
<dbReference type="GO" id="GO:0005778">
    <property type="term" value="C:peroxisomal membrane"/>
    <property type="evidence" value="ECO:0007669"/>
    <property type="project" value="TreeGrafter"/>
</dbReference>
<dbReference type="GO" id="GO:0016287">
    <property type="term" value="F:glycerone-phosphate O-acyltransferase activity"/>
    <property type="evidence" value="ECO:0007669"/>
    <property type="project" value="TreeGrafter"/>
</dbReference>
<comment type="similarity">
    <text evidence="2 6">Belongs to the GPAT/DAPAT family.</text>
</comment>
<dbReference type="OrthoDB" id="10255570at2759"/>
<dbReference type="EMBL" id="JAACXV010014407">
    <property type="protein sequence ID" value="KAF7267557.1"/>
    <property type="molecule type" value="Genomic_DNA"/>
</dbReference>
<keyword evidence="4" id="KW-0472">Membrane</keyword>
<dbReference type="GO" id="GO:0031966">
    <property type="term" value="C:mitochondrial membrane"/>
    <property type="evidence" value="ECO:0007669"/>
    <property type="project" value="TreeGrafter"/>
</dbReference>
<dbReference type="PIRSF" id="PIRSF000437">
    <property type="entry name" value="GPAT_DHAPAT"/>
    <property type="match status" value="1"/>
</dbReference>
<evidence type="ECO:0000256" key="1">
    <source>
        <dbReference type="ARBA" id="ARBA00004184"/>
    </source>
</evidence>
<evidence type="ECO:0000256" key="2">
    <source>
        <dbReference type="ARBA" id="ARBA00007937"/>
    </source>
</evidence>
<dbReference type="GO" id="GO:0008654">
    <property type="term" value="P:phospholipid biosynthetic process"/>
    <property type="evidence" value="ECO:0007669"/>
    <property type="project" value="TreeGrafter"/>
</dbReference>
<keyword evidence="3 6" id="KW-0808">Transferase</keyword>
<dbReference type="GO" id="GO:0004366">
    <property type="term" value="F:glycerol-3-phosphate O-acyltransferase activity"/>
    <property type="evidence" value="ECO:0007669"/>
    <property type="project" value="TreeGrafter"/>
</dbReference>
<evidence type="ECO:0000259" key="7">
    <source>
        <dbReference type="SMART" id="SM00563"/>
    </source>
</evidence>
<dbReference type="PANTHER" id="PTHR12563:SF17">
    <property type="entry name" value="DIHYDROXYACETONE PHOSPHATE ACYLTRANSFERASE"/>
    <property type="match status" value="1"/>
</dbReference>
<feature type="domain" description="Phospholipid/glycerol acyltransferase" evidence="7">
    <location>
        <begin position="131"/>
        <end position="260"/>
    </location>
</feature>
<dbReference type="GO" id="GO:0019432">
    <property type="term" value="P:triglyceride biosynthetic process"/>
    <property type="evidence" value="ECO:0007669"/>
    <property type="project" value="TreeGrafter"/>
</dbReference>
<evidence type="ECO:0000256" key="4">
    <source>
        <dbReference type="ARBA" id="ARBA00023136"/>
    </source>
</evidence>
<organism evidence="8 9">
    <name type="scientific">Rhynchophorus ferrugineus</name>
    <name type="common">Red palm weevil</name>
    <name type="synonym">Curculio ferrugineus</name>
    <dbReference type="NCBI Taxonomy" id="354439"/>
    <lineage>
        <taxon>Eukaryota</taxon>
        <taxon>Metazoa</taxon>
        <taxon>Ecdysozoa</taxon>
        <taxon>Arthropoda</taxon>
        <taxon>Hexapoda</taxon>
        <taxon>Insecta</taxon>
        <taxon>Pterygota</taxon>
        <taxon>Neoptera</taxon>
        <taxon>Endopterygota</taxon>
        <taxon>Coleoptera</taxon>
        <taxon>Polyphaga</taxon>
        <taxon>Cucujiformia</taxon>
        <taxon>Curculionidae</taxon>
        <taxon>Dryophthorinae</taxon>
        <taxon>Rhynchophorus</taxon>
    </lineage>
</organism>
<evidence type="ECO:0000256" key="6">
    <source>
        <dbReference type="PIRNR" id="PIRNR000437"/>
    </source>
</evidence>
<dbReference type="Pfam" id="PF19277">
    <property type="entry name" value="GPAT_C"/>
    <property type="match status" value="2"/>
</dbReference>
<dbReference type="InterPro" id="IPR002123">
    <property type="entry name" value="Plipid/glycerol_acylTrfase"/>
</dbReference>
<evidence type="ECO:0000256" key="5">
    <source>
        <dbReference type="ARBA" id="ARBA00023315"/>
    </source>
</evidence>
<reference evidence="8" key="1">
    <citation type="submission" date="2020-08" db="EMBL/GenBank/DDBJ databases">
        <title>Genome sequencing and assembly of the red palm weevil Rhynchophorus ferrugineus.</title>
        <authorList>
            <person name="Dias G.B."/>
            <person name="Bergman C.M."/>
            <person name="Manee M."/>
        </authorList>
    </citation>
    <scope>NUCLEOTIDE SEQUENCE</scope>
    <source>
        <strain evidence="8">AA-2017</strain>
        <tissue evidence="8">Whole larva</tissue>
    </source>
</reference>
<dbReference type="SUPFAM" id="SSF69593">
    <property type="entry name" value="Glycerol-3-phosphate (1)-acyltransferase"/>
    <property type="match status" value="1"/>
</dbReference>
<protein>
    <recommendedName>
        <fullName evidence="7">Phospholipid/glycerol acyltransferase domain-containing protein</fullName>
    </recommendedName>
</protein>
<dbReference type="GO" id="GO:0006631">
    <property type="term" value="P:fatty acid metabolic process"/>
    <property type="evidence" value="ECO:0007669"/>
    <property type="project" value="TreeGrafter"/>
</dbReference>
<dbReference type="Pfam" id="PF01553">
    <property type="entry name" value="Acyltransferase"/>
    <property type="match status" value="1"/>
</dbReference>
<proteinExistence type="inferred from homology"/>
<keyword evidence="9" id="KW-1185">Reference proteome</keyword>
<evidence type="ECO:0000313" key="8">
    <source>
        <dbReference type="EMBL" id="KAF7267557.1"/>
    </source>
</evidence>
<evidence type="ECO:0000313" key="9">
    <source>
        <dbReference type="Proteomes" id="UP000625711"/>
    </source>
</evidence>
<comment type="subcellular location">
    <subcellularLocation>
        <location evidence="1">Endomembrane system</location>
        <topology evidence="1">Peripheral membrane protein</topology>
    </subcellularLocation>
</comment>
<dbReference type="GO" id="GO:0012505">
    <property type="term" value="C:endomembrane system"/>
    <property type="evidence" value="ECO:0007669"/>
    <property type="project" value="UniProtKB-SubCell"/>
</dbReference>
<dbReference type="AlphaFoldDB" id="A0A834HRU8"/>
<dbReference type="InterPro" id="IPR041728">
    <property type="entry name" value="GPAT/DHAPAT_LPLAT"/>
</dbReference>
<evidence type="ECO:0000256" key="3">
    <source>
        <dbReference type="ARBA" id="ARBA00022679"/>
    </source>
</evidence>
<dbReference type="GO" id="GO:0008611">
    <property type="term" value="P:ether lipid biosynthetic process"/>
    <property type="evidence" value="ECO:0007669"/>
    <property type="project" value="TreeGrafter"/>
</dbReference>
<comment type="caution">
    <text evidence="8">The sequence shown here is derived from an EMBL/GenBank/DDBJ whole genome shotgun (WGS) entry which is preliminary data.</text>
</comment>
<name>A0A834HRU8_RHYFE</name>
<dbReference type="InterPro" id="IPR022284">
    <property type="entry name" value="GPAT/DHAPAT"/>
</dbReference>
<accession>A0A834HRU8</accession>
<dbReference type="Proteomes" id="UP000625711">
    <property type="component" value="Unassembled WGS sequence"/>
</dbReference>
<dbReference type="CDD" id="cd07993">
    <property type="entry name" value="LPLAT_DHAPAT-like"/>
    <property type="match status" value="1"/>
</dbReference>
<dbReference type="InterPro" id="IPR045520">
    <property type="entry name" value="GPAT/DHAPAT_C"/>
</dbReference>